<dbReference type="NCBIfam" id="NF004790">
    <property type="entry name" value="PRK06136.1"/>
    <property type="match status" value="1"/>
</dbReference>
<gene>
    <name evidence="8" type="ORF">SAMN05216246_101298</name>
</gene>
<feature type="domain" description="Tetrapyrrole methylase" evidence="7">
    <location>
        <begin position="37"/>
        <end position="239"/>
    </location>
</feature>
<dbReference type="InterPro" id="IPR050161">
    <property type="entry name" value="Siro_Cobalamin_biosynth"/>
</dbReference>
<dbReference type="PANTHER" id="PTHR45790:SF3">
    <property type="entry name" value="S-ADENOSYL-L-METHIONINE-DEPENDENT UROPORPHYRINOGEN III METHYLTRANSFERASE, CHLOROPLASTIC"/>
    <property type="match status" value="1"/>
</dbReference>
<dbReference type="EC" id="2.1.1.107" evidence="1"/>
<keyword evidence="5" id="KW-0627">Porphyrin biosynthesis</keyword>
<organism evidence="8 9">
    <name type="scientific">Actinomyces denticolens</name>
    <dbReference type="NCBI Taxonomy" id="52767"/>
    <lineage>
        <taxon>Bacteria</taxon>
        <taxon>Bacillati</taxon>
        <taxon>Actinomycetota</taxon>
        <taxon>Actinomycetes</taxon>
        <taxon>Actinomycetales</taxon>
        <taxon>Actinomycetaceae</taxon>
        <taxon>Actinomyces</taxon>
    </lineage>
</organism>
<dbReference type="PROSITE" id="PS00839">
    <property type="entry name" value="SUMT_1"/>
    <property type="match status" value="1"/>
</dbReference>
<dbReference type="CDD" id="cd11642">
    <property type="entry name" value="SUMT"/>
    <property type="match status" value="1"/>
</dbReference>
<feature type="compositionally biased region" description="Low complexity" evidence="6">
    <location>
        <begin position="1"/>
        <end position="29"/>
    </location>
</feature>
<keyword evidence="2" id="KW-0489">Methyltransferase</keyword>
<sequence>MSGHHATPGPATGAGGKATPATTSPAAGGREPGAGSVTLVGAGPGDPSLITLRGLEALRVAEVVVVDRLAPRELLDHCPPGVEVIDVAKRPGRHLVPQDGIDALLVERARSGQAVVRLKGGDPFVLGRGGEEVQACRAAGVEVEVVPGVTSAVAVPAAAGIPVTHRGLARGFSVVSAHEDLISTVPARRDHTLVLLMGVTHLARSVSILLGRGADPLTPAAVVENGLRPEQRVTTTLLRCLSEVAASVGIAAPAVIVLGDVVTLGPDWDRRIVTGA</sequence>
<evidence type="ECO:0000313" key="8">
    <source>
        <dbReference type="EMBL" id="SHI34449.1"/>
    </source>
</evidence>
<evidence type="ECO:0000256" key="6">
    <source>
        <dbReference type="SAM" id="MobiDB-lite"/>
    </source>
</evidence>
<comment type="caution">
    <text evidence="8">The sequence shown here is derived from an EMBL/GenBank/DDBJ whole genome shotgun (WGS) entry which is preliminary data.</text>
</comment>
<evidence type="ECO:0000256" key="1">
    <source>
        <dbReference type="ARBA" id="ARBA00012162"/>
    </source>
</evidence>
<dbReference type="EMBL" id="FQYL01000001">
    <property type="protein sequence ID" value="SHI34449.1"/>
    <property type="molecule type" value="Genomic_DNA"/>
</dbReference>
<dbReference type="Pfam" id="PF00590">
    <property type="entry name" value="TP_methylase"/>
    <property type="match status" value="1"/>
</dbReference>
<evidence type="ECO:0000256" key="3">
    <source>
        <dbReference type="ARBA" id="ARBA00022679"/>
    </source>
</evidence>
<proteinExistence type="predicted"/>
<dbReference type="Gene3D" id="3.40.1010.10">
    <property type="entry name" value="Cobalt-precorrin-4 Transmethylase, Domain 1"/>
    <property type="match status" value="1"/>
</dbReference>
<evidence type="ECO:0000256" key="4">
    <source>
        <dbReference type="ARBA" id="ARBA00022691"/>
    </source>
</evidence>
<accession>A0ABY1HZ75</accession>
<dbReference type="InterPro" id="IPR014776">
    <property type="entry name" value="4pyrrole_Mease_sub2"/>
</dbReference>
<dbReference type="RefSeq" id="WP_083600434.1">
    <property type="nucleotide sequence ID" value="NZ_FQYL01000001.1"/>
</dbReference>
<dbReference type="Proteomes" id="UP000184390">
    <property type="component" value="Unassembled WGS sequence"/>
</dbReference>
<reference evidence="8 9" key="1">
    <citation type="submission" date="2016-11" db="EMBL/GenBank/DDBJ databases">
        <authorList>
            <person name="Varghese N."/>
            <person name="Submissions S."/>
        </authorList>
    </citation>
    <scope>NUCLEOTIDE SEQUENCE [LARGE SCALE GENOMIC DNA]</scope>
    <source>
        <strain evidence="8 9">PA</strain>
    </source>
</reference>
<dbReference type="Gene3D" id="3.30.950.10">
    <property type="entry name" value="Methyltransferase, Cobalt-precorrin-4 Transmethylase, Domain 2"/>
    <property type="match status" value="1"/>
</dbReference>
<evidence type="ECO:0000256" key="5">
    <source>
        <dbReference type="ARBA" id="ARBA00023244"/>
    </source>
</evidence>
<name>A0ABY1HZ75_9ACTO</name>
<keyword evidence="4" id="KW-0949">S-adenosyl-L-methionine</keyword>
<dbReference type="InterPro" id="IPR035996">
    <property type="entry name" value="4pyrrol_Methylase_sf"/>
</dbReference>
<dbReference type="InterPro" id="IPR014777">
    <property type="entry name" value="4pyrrole_Mease_sub1"/>
</dbReference>
<dbReference type="PANTHER" id="PTHR45790">
    <property type="entry name" value="SIROHEME SYNTHASE-RELATED"/>
    <property type="match status" value="1"/>
</dbReference>
<evidence type="ECO:0000313" key="9">
    <source>
        <dbReference type="Proteomes" id="UP000184390"/>
    </source>
</evidence>
<evidence type="ECO:0000256" key="2">
    <source>
        <dbReference type="ARBA" id="ARBA00022603"/>
    </source>
</evidence>
<dbReference type="NCBIfam" id="TIGR01469">
    <property type="entry name" value="cobA_cysG_Cterm"/>
    <property type="match status" value="1"/>
</dbReference>
<dbReference type="InterPro" id="IPR000878">
    <property type="entry name" value="4pyrrol_Mease"/>
</dbReference>
<keyword evidence="9" id="KW-1185">Reference proteome</keyword>
<feature type="region of interest" description="Disordered" evidence="6">
    <location>
        <begin position="1"/>
        <end position="40"/>
    </location>
</feature>
<dbReference type="InterPro" id="IPR006366">
    <property type="entry name" value="CobA/CysG_C"/>
</dbReference>
<dbReference type="InterPro" id="IPR003043">
    <property type="entry name" value="Uropor_MeTrfase_CS"/>
</dbReference>
<dbReference type="SUPFAM" id="SSF53790">
    <property type="entry name" value="Tetrapyrrole methylase"/>
    <property type="match status" value="1"/>
</dbReference>
<evidence type="ECO:0000259" key="7">
    <source>
        <dbReference type="Pfam" id="PF00590"/>
    </source>
</evidence>
<keyword evidence="3" id="KW-0808">Transferase</keyword>
<protein>
    <recommendedName>
        <fullName evidence="1">uroporphyrinogen-III C-methyltransferase</fullName>
        <ecNumber evidence="1">2.1.1.107</ecNumber>
    </recommendedName>
</protein>